<dbReference type="RefSeq" id="WP_265789118.1">
    <property type="nucleotide sequence ID" value="NZ_BAABRS010000002.1"/>
</dbReference>
<dbReference type="Pfam" id="PF13623">
    <property type="entry name" value="SurA_N_2"/>
    <property type="match status" value="1"/>
</dbReference>
<dbReference type="Gene3D" id="1.10.4030.10">
    <property type="entry name" value="Porin chaperone SurA, peptide-binding domain"/>
    <property type="match status" value="2"/>
</dbReference>
<dbReference type="InterPro" id="IPR027304">
    <property type="entry name" value="Trigger_fact/SurA_dom_sf"/>
</dbReference>
<name>A0ABT3PYB7_9BACT</name>
<dbReference type="EMBL" id="JAJNDC010000002">
    <property type="protein sequence ID" value="MCW9712839.1"/>
    <property type="molecule type" value="Genomic_DNA"/>
</dbReference>
<keyword evidence="11" id="KW-0175">Coiled coil</keyword>
<feature type="domain" description="PpiC" evidence="13">
    <location>
        <begin position="357"/>
        <end position="446"/>
    </location>
</feature>
<evidence type="ECO:0000256" key="6">
    <source>
        <dbReference type="ARBA" id="ARBA00023136"/>
    </source>
</evidence>
<feature type="domain" description="PpiC" evidence="13">
    <location>
        <begin position="217"/>
        <end position="327"/>
    </location>
</feature>
<dbReference type="Pfam" id="PF13145">
    <property type="entry name" value="Rotamase_2"/>
    <property type="match status" value="2"/>
</dbReference>
<keyword evidence="7" id="KW-0143">Chaperone</keyword>
<gene>
    <name evidence="14" type="ORF">LQ318_07975</name>
</gene>
<accession>A0ABT3PYB7</accession>
<comment type="similarity">
    <text evidence="8">Belongs to the PpiD chaperone family.</text>
</comment>
<keyword evidence="2" id="KW-1003">Cell membrane</keyword>
<evidence type="ECO:0000256" key="3">
    <source>
        <dbReference type="ARBA" id="ARBA00022519"/>
    </source>
</evidence>
<evidence type="ECO:0000256" key="10">
    <source>
        <dbReference type="ARBA" id="ARBA00042775"/>
    </source>
</evidence>
<dbReference type="PANTHER" id="PTHR47529:SF1">
    <property type="entry name" value="PERIPLASMIC CHAPERONE PPID"/>
    <property type="match status" value="1"/>
</dbReference>
<evidence type="ECO:0000256" key="12">
    <source>
        <dbReference type="SAM" id="MobiDB-lite"/>
    </source>
</evidence>
<dbReference type="PANTHER" id="PTHR47529">
    <property type="entry name" value="PEPTIDYL-PROLYL CIS-TRANS ISOMERASE D"/>
    <property type="match status" value="1"/>
</dbReference>
<keyword evidence="15" id="KW-1185">Reference proteome</keyword>
<comment type="caution">
    <text evidence="14">The sequence shown here is derived from an EMBL/GenBank/DDBJ whole genome shotgun (WGS) entry which is preliminary data.</text>
</comment>
<keyword evidence="5" id="KW-1133">Transmembrane helix</keyword>
<dbReference type="Proteomes" id="UP001207337">
    <property type="component" value="Unassembled WGS sequence"/>
</dbReference>
<sequence>MGVMDKMRQSTGVILWVLIISFGLLWVLADTQFFDAIMQGPRSLGSVNGEEISIEEYNNRISYYIEQYSQQTGNSVDPETRANFEERAWNEVVTGKLLQQKMNDLGIKVTDQEVVDMIMGENPDPFIRQQFQGEDGTIDRVALRTAIESPENRELWIAIEDQMRQKRRQQKMNSYLQSSMEVSQYEIEQEYIRRNTTADIAFVRFPYADVAESEISVTEDDLREYYNNNSSQFEREETYQFSYVSFDKTPTAQDTARTFQEMEDLREDFAQAENDSLFLSNYQSTTEYSVRTVEEENIRDLFTPVIDLEVGEVSEVIAEQGRLYLLKKVGESGSEVSFVVFSMDIIADPVNTVDERAKEADDFSFFAEEDGFEGEAERRGLEEQETSATKGSGFIPGIGESQQVMSFLESASEGEISGALELSNQFVVIKVDEIVPAGVRPFEEVQEQIRSIVTTQKRKQQLHERVEGLLEQNDDLTSLAESAGKEVSSAESIAMNASNIPGAGREPKVVGAIFGLEEGNLSGAIEGNSAVFVVRVETLQEADSSNMTQSQRQEIRDTLRQQKGAAFMNTWIEQLRENADIVDNRSRVLRG</sequence>
<keyword evidence="6" id="KW-0472">Membrane</keyword>
<comment type="subcellular location">
    <subcellularLocation>
        <location evidence="1">Cell inner membrane</location>
        <topology evidence="1">Single-pass type II membrane protein</topology>
        <orientation evidence="1">Periplasmic side</orientation>
    </subcellularLocation>
</comment>
<evidence type="ECO:0000313" key="15">
    <source>
        <dbReference type="Proteomes" id="UP001207337"/>
    </source>
</evidence>
<protein>
    <recommendedName>
        <fullName evidence="9">Periplasmic chaperone PpiD</fullName>
    </recommendedName>
    <alternativeName>
        <fullName evidence="10">Periplasmic folding chaperone</fullName>
    </alternativeName>
</protein>
<evidence type="ECO:0000256" key="4">
    <source>
        <dbReference type="ARBA" id="ARBA00022692"/>
    </source>
</evidence>
<keyword evidence="3" id="KW-0997">Cell inner membrane</keyword>
<evidence type="ECO:0000256" key="7">
    <source>
        <dbReference type="ARBA" id="ARBA00023186"/>
    </source>
</evidence>
<evidence type="ECO:0000259" key="13">
    <source>
        <dbReference type="Pfam" id="PF13145"/>
    </source>
</evidence>
<evidence type="ECO:0000256" key="8">
    <source>
        <dbReference type="ARBA" id="ARBA00038408"/>
    </source>
</evidence>
<feature type="coiled-coil region" evidence="11">
    <location>
        <begin position="452"/>
        <end position="479"/>
    </location>
</feature>
<dbReference type="Gene3D" id="3.10.50.40">
    <property type="match status" value="1"/>
</dbReference>
<evidence type="ECO:0000256" key="9">
    <source>
        <dbReference type="ARBA" id="ARBA00040743"/>
    </source>
</evidence>
<proteinExistence type="inferred from homology"/>
<evidence type="ECO:0000256" key="2">
    <source>
        <dbReference type="ARBA" id="ARBA00022475"/>
    </source>
</evidence>
<evidence type="ECO:0000256" key="5">
    <source>
        <dbReference type="ARBA" id="ARBA00022989"/>
    </source>
</evidence>
<evidence type="ECO:0000256" key="1">
    <source>
        <dbReference type="ARBA" id="ARBA00004382"/>
    </source>
</evidence>
<dbReference type="SUPFAM" id="SSF109998">
    <property type="entry name" value="Triger factor/SurA peptide-binding domain-like"/>
    <property type="match status" value="1"/>
</dbReference>
<dbReference type="InterPro" id="IPR046357">
    <property type="entry name" value="PPIase_dom_sf"/>
</dbReference>
<keyword evidence="4" id="KW-0812">Transmembrane</keyword>
<evidence type="ECO:0000256" key="11">
    <source>
        <dbReference type="SAM" id="Coils"/>
    </source>
</evidence>
<dbReference type="InterPro" id="IPR000297">
    <property type="entry name" value="PPIase_PpiC"/>
</dbReference>
<feature type="region of interest" description="Disordered" evidence="12">
    <location>
        <begin position="372"/>
        <end position="395"/>
    </location>
</feature>
<reference evidence="14 15" key="1">
    <citation type="submission" date="2021-11" db="EMBL/GenBank/DDBJ databases">
        <title>Aliifidinibius sp. nov., a new bacterium isolated from saline soil.</title>
        <authorList>
            <person name="Galisteo C."/>
            <person name="De La Haba R."/>
            <person name="Sanchez-Porro C."/>
            <person name="Ventosa A."/>
        </authorList>
    </citation>
    <scope>NUCLEOTIDE SEQUENCE [LARGE SCALE GENOMIC DNA]</scope>
    <source>
        <strain evidence="14 15">KACC 190600</strain>
    </source>
</reference>
<organism evidence="14 15">
    <name type="scientific">Fodinibius salicampi</name>
    <dbReference type="NCBI Taxonomy" id="1920655"/>
    <lineage>
        <taxon>Bacteria</taxon>
        <taxon>Pseudomonadati</taxon>
        <taxon>Balneolota</taxon>
        <taxon>Balneolia</taxon>
        <taxon>Balneolales</taxon>
        <taxon>Balneolaceae</taxon>
        <taxon>Fodinibius</taxon>
    </lineage>
</organism>
<dbReference type="InterPro" id="IPR052029">
    <property type="entry name" value="PpiD_chaperone"/>
</dbReference>
<evidence type="ECO:0000313" key="14">
    <source>
        <dbReference type="EMBL" id="MCW9712839.1"/>
    </source>
</evidence>